<dbReference type="GO" id="GO:0012505">
    <property type="term" value="C:endomembrane system"/>
    <property type="evidence" value="ECO:0007669"/>
    <property type="project" value="UniProtKB-SubCell"/>
</dbReference>
<gene>
    <name evidence="7" type="ORF">BDK51DRAFT_5257</name>
</gene>
<evidence type="ECO:0000256" key="1">
    <source>
        <dbReference type="ARBA" id="ARBA00004127"/>
    </source>
</evidence>
<reference evidence="8" key="1">
    <citation type="journal article" date="2018" name="Nat. Microbiol.">
        <title>Leveraging single-cell genomics to expand the fungal tree of life.</title>
        <authorList>
            <person name="Ahrendt S.R."/>
            <person name="Quandt C.A."/>
            <person name="Ciobanu D."/>
            <person name="Clum A."/>
            <person name="Salamov A."/>
            <person name="Andreopoulos B."/>
            <person name="Cheng J.F."/>
            <person name="Woyke T."/>
            <person name="Pelin A."/>
            <person name="Henrissat B."/>
            <person name="Reynolds N.K."/>
            <person name="Benny G.L."/>
            <person name="Smith M.E."/>
            <person name="James T.Y."/>
            <person name="Grigoriev I.V."/>
        </authorList>
    </citation>
    <scope>NUCLEOTIDE SEQUENCE [LARGE SCALE GENOMIC DNA]</scope>
</reference>
<feature type="non-terminal residue" evidence="7">
    <location>
        <position position="1"/>
    </location>
</feature>
<dbReference type="EMBL" id="KZ999530">
    <property type="protein sequence ID" value="RKO84983.1"/>
    <property type="molecule type" value="Genomic_DNA"/>
</dbReference>
<keyword evidence="8" id="KW-1185">Reference proteome</keyword>
<comment type="similarity">
    <text evidence="2">Belongs to the CCC1 family.</text>
</comment>
<comment type="subcellular location">
    <subcellularLocation>
        <location evidence="1">Endomembrane system</location>
        <topology evidence="1">Multi-pass membrane protein</topology>
    </subcellularLocation>
</comment>
<keyword evidence="3 6" id="KW-0812">Transmembrane</keyword>
<dbReference type="GO" id="GO:0005384">
    <property type="term" value="F:manganese ion transmembrane transporter activity"/>
    <property type="evidence" value="ECO:0007669"/>
    <property type="project" value="InterPro"/>
</dbReference>
<evidence type="ECO:0000256" key="3">
    <source>
        <dbReference type="ARBA" id="ARBA00022692"/>
    </source>
</evidence>
<dbReference type="InterPro" id="IPR008217">
    <property type="entry name" value="Ccc1_fam"/>
</dbReference>
<proteinExistence type="inferred from homology"/>
<dbReference type="AlphaFoldDB" id="A0A4P9W1F4"/>
<keyword evidence="4 6" id="KW-1133">Transmembrane helix</keyword>
<evidence type="ECO:0000313" key="7">
    <source>
        <dbReference type="EMBL" id="RKO84983.1"/>
    </source>
</evidence>
<dbReference type="OrthoDB" id="73465at2759"/>
<name>A0A4P9W1F4_9FUNG</name>
<dbReference type="Proteomes" id="UP000269721">
    <property type="component" value="Unassembled WGS sequence"/>
</dbReference>
<evidence type="ECO:0000256" key="6">
    <source>
        <dbReference type="SAM" id="Phobius"/>
    </source>
</evidence>
<feature type="transmembrane region" description="Helical" evidence="6">
    <location>
        <begin position="23"/>
        <end position="48"/>
    </location>
</feature>
<protein>
    <submittedName>
        <fullName evidence="7">Ccc1 family</fullName>
    </submittedName>
</protein>
<evidence type="ECO:0000256" key="2">
    <source>
        <dbReference type="ARBA" id="ARBA00007049"/>
    </source>
</evidence>
<dbReference type="Pfam" id="PF01988">
    <property type="entry name" value="VIT1"/>
    <property type="match status" value="1"/>
</dbReference>
<evidence type="ECO:0000256" key="4">
    <source>
        <dbReference type="ARBA" id="ARBA00022989"/>
    </source>
</evidence>
<accession>A0A4P9W1F4</accession>
<dbReference type="GO" id="GO:0030026">
    <property type="term" value="P:intracellular manganese ion homeostasis"/>
    <property type="evidence" value="ECO:0007669"/>
    <property type="project" value="InterPro"/>
</dbReference>
<dbReference type="PANTHER" id="PTHR31851">
    <property type="entry name" value="FE(2+)/MN(2+) TRANSPORTER PCL1"/>
    <property type="match status" value="1"/>
</dbReference>
<sequence length="136" mass="15094">LSDGLTVPFALAAGLSTLNNSRLVVTAGIAEIIAGAISMGLGGFLAGMSEIEHYDSERARECYEVDTCPDKEEEEIVEIFEPYGLDRESVQPLLDVLKKDKNTWVDFMMKFELNLERPSPRRSWISAITIGSSYFV</sequence>
<feature type="non-terminal residue" evidence="7">
    <location>
        <position position="136"/>
    </location>
</feature>
<evidence type="ECO:0000256" key="5">
    <source>
        <dbReference type="ARBA" id="ARBA00023136"/>
    </source>
</evidence>
<keyword evidence="5 6" id="KW-0472">Membrane</keyword>
<evidence type="ECO:0000313" key="8">
    <source>
        <dbReference type="Proteomes" id="UP000269721"/>
    </source>
</evidence>
<organism evidence="7 8">
    <name type="scientific">Blyttiomyces helicus</name>
    <dbReference type="NCBI Taxonomy" id="388810"/>
    <lineage>
        <taxon>Eukaryota</taxon>
        <taxon>Fungi</taxon>
        <taxon>Fungi incertae sedis</taxon>
        <taxon>Chytridiomycota</taxon>
        <taxon>Chytridiomycota incertae sedis</taxon>
        <taxon>Chytridiomycetes</taxon>
        <taxon>Chytridiomycetes incertae sedis</taxon>
        <taxon>Blyttiomyces</taxon>
    </lineage>
</organism>